<sequence>MVITIYPMNFKQKIMKTLLIIGLGLTVSSLAFKANAQTSQSAANDKMRFGIRAGANLMNMGKIQAVGQEYSTDSKFGFQAGIYADLPMGGGFAFLPEAMFIQKGAKLSENGVDLDTKVSYIDIPVLIGYKATPELTVFAGPQVSFLLSQKSTGELGNGTQGESTDTENFSKSLAGGAVGLGYSITPNLNVNARYMMDFQKALKDDVNQDKIKNKGFALSLGYTF</sequence>
<dbReference type="KEGG" id="pgs:CPT03_17890"/>
<dbReference type="SUPFAM" id="SSF56925">
    <property type="entry name" value="OMPA-like"/>
    <property type="match status" value="1"/>
</dbReference>
<evidence type="ECO:0000256" key="1">
    <source>
        <dbReference type="SAM" id="SignalP"/>
    </source>
</evidence>
<keyword evidence="4" id="KW-1185">Reference proteome</keyword>
<evidence type="ECO:0000313" key="4">
    <source>
        <dbReference type="Proteomes" id="UP000223749"/>
    </source>
</evidence>
<dbReference type="Gene3D" id="2.40.160.20">
    <property type="match status" value="1"/>
</dbReference>
<keyword evidence="1" id="KW-0732">Signal</keyword>
<feature type="signal peptide" evidence="1">
    <location>
        <begin position="1"/>
        <end position="36"/>
    </location>
</feature>
<dbReference type="EMBL" id="CP024091">
    <property type="protein sequence ID" value="ATP58204.1"/>
    <property type="molecule type" value="Genomic_DNA"/>
</dbReference>
<dbReference type="InterPro" id="IPR025665">
    <property type="entry name" value="Beta-barrel_OMP_2"/>
</dbReference>
<proteinExistence type="predicted"/>
<evidence type="ECO:0000313" key="3">
    <source>
        <dbReference type="EMBL" id="ATP58204.1"/>
    </source>
</evidence>
<feature type="chain" id="PRO_5013682540" description="Outer membrane protein beta-barrel domain-containing protein" evidence="1">
    <location>
        <begin position="37"/>
        <end position="224"/>
    </location>
</feature>
<dbReference type="Pfam" id="PF13568">
    <property type="entry name" value="OMP_b-brl_2"/>
    <property type="match status" value="1"/>
</dbReference>
<protein>
    <recommendedName>
        <fullName evidence="2">Outer membrane protein beta-barrel domain-containing protein</fullName>
    </recommendedName>
</protein>
<name>A0A2D1U9L0_9SPHI</name>
<accession>A0A2D1U9L0</accession>
<evidence type="ECO:0000259" key="2">
    <source>
        <dbReference type="Pfam" id="PF13568"/>
    </source>
</evidence>
<reference evidence="3 4" key="1">
    <citation type="submission" date="2017-10" db="EMBL/GenBank/DDBJ databases">
        <title>Whole genome of Pedobacter ginsengisoli T01R-27 isolated from tomato rhizosphere.</title>
        <authorList>
            <person name="Weon H.-Y."/>
            <person name="Lee S.A."/>
            <person name="Sang M.K."/>
            <person name="Song J."/>
        </authorList>
    </citation>
    <scope>NUCLEOTIDE SEQUENCE [LARGE SCALE GENOMIC DNA]</scope>
    <source>
        <strain evidence="3 4">T01R-27</strain>
    </source>
</reference>
<gene>
    <name evidence="3" type="ORF">CPT03_17890</name>
</gene>
<dbReference type="InterPro" id="IPR011250">
    <property type="entry name" value="OMP/PagP_B-barrel"/>
</dbReference>
<organism evidence="3 4">
    <name type="scientific">Pedobacter ginsengisoli</name>
    <dbReference type="NCBI Taxonomy" id="363852"/>
    <lineage>
        <taxon>Bacteria</taxon>
        <taxon>Pseudomonadati</taxon>
        <taxon>Bacteroidota</taxon>
        <taxon>Sphingobacteriia</taxon>
        <taxon>Sphingobacteriales</taxon>
        <taxon>Sphingobacteriaceae</taxon>
        <taxon>Pedobacter</taxon>
    </lineage>
</organism>
<dbReference type="Proteomes" id="UP000223749">
    <property type="component" value="Chromosome"/>
</dbReference>
<feature type="domain" description="Outer membrane protein beta-barrel" evidence="2">
    <location>
        <begin position="36"/>
        <end position="196"/>
    </location>
</feature>
<dbReference type="AlphaFoldDB" id="A0A2D1U9L0"/>